<feature type="domain" description="OBP47-like" evidence="6">
    <location>
        <begin position="140"/>
        <end position="241"/>
    </location>
</feature>
<sequence>MFSPTMKSFGLCILLVVVGATVSSAETEGPIALQTAQTAATAGLPPGISKVDSFKRFKREPVELNKGESHRRVARESSEEDESCKPTKADHGAKMCCELPLVFRGTPELLKACKEEMGFPDHKPPPPPPSSEGHGPHGPQRGMCVAECLFNRTGLLESGKINKEALKKVLDEYLKTDEAWRNVATSSLEICYDVQTKGDFKPDHEKFTSGSSEFLRCFSRNLFMDCIPEKWTDSEECKNLKMKIEKCPKMVPPFLFNKRPH</sequence>
<keyword evidence="5" id="KW-0732">Signal</keyword>
<name>A0A482WJ49_LAOST</name>
<dbReference type="InterPro" id="IPR052295">
    <property type="entry name" value="Odorant-binding_protein"/>
</dbReference>
<dbReference type="FunCoup" id="A0A482WJ49">
    <property type="interactions" value="2"/>
</dbReference>
<feature type="region of interest" description="Disordered" evidence="4">
    <location>
        <begin position="116"/>
        <end position="139"/>
    </location>
</feature>
<dbReference type="GO" id="GO:0005549">
    <property type="term" value="F:odorant binding"/>
    <property type="evidence" value="ECO:0007669"/>
    <property type="project" value="InterPro"/>
</dbReference>
<keyword evidence="8" id="KW-1185">Reference proteome</keyword>
<evidence type="ECO:0000313" key="8">
    <source>
        <dbReference type="Proteomes" id="UP000291343"/>
    </source>
</evidence>
<evidence type="ECO:0000313" key="7">
    <source>
        <dbReference type="EMBL" id="RZF33559.1"/>
    </source>
</evidence>
<proteinExistence type="inferred from homology"/>
<gene>
    <name evidence="7" type="ORF">LSTR_LSTR008205</name>
</gene>
<organism evidence="7 8">
    <name type="scientific">Laodelphax striatellus</name>
    <name type="common">Small brown planthopper</name>
    <name type="synonym">Delphax striatella</name>
    <dbReference type="NCBI Taxonomy" id="195883"/>
    <lineage>
        <taxon>Eukaryota</taxon>
        <taxon>Metazoa</taxon>
        <taxon>Ecdysozoa</taxon>
        <taxon>Arthropoda</taxon>
        <taxon>Hexapoda</taxon>
        <taxon>Insecta</taxon>
        <taxon>Pterygota</taxon>
        <taxon>Neoptera</taxon>
        <taxon>Paraneoptera</taxon>
        <taxon>Hemiptera</taxon>
        <taxon>Auchenorrhyncha</taxon>
        <taxon>Fulgoroidea</taxon>
        <taxon>Delphacidae</taxon>
        <taxon>Criomorphinae</taxon>
        <taxon>Laodelphax</taxon>
    </lineage>
</organism>
<dbReference type="AlphaFoldDB" id="A0A482WJ49"/>
<reference evidence="7 8" key="1">
    <citation type="journal article" date="2017" name="Gigascience">
        <title>Genome sequence of the small brown planthopper, Laodelphax striatellus.</title>
        <authorList>
            <person name="Zhu J."/>
            <person name="Jiang F."/>
            <person name="Wang X."/>
            <person name="Yang P."/>
            <person name="Bao Y."/>
            <person name="Zhao W."/>
            <person name="Wang W."/>
            <person name="Lu H."/>
            <person name="Wang Q."/>
            <person name="Cui N."/>
            <person name="Li J."/>
            <person name="Chen X."/>
            <person name="Luo L."/>
            <person name="Yu J."/>
            <person name="Kang L."/>
            <person name="Cui F."/>
        </authorList>
    </citation>
    <scope>NUCLEOTIDE SEQUENCE [LARGE SCALE GENOMIC DNA]</scope>
    <source>
        <strain evidence="7">Lst14</strain>
    </source>
</reference>
<keyword evidence="3" id="KW-0964">Secreted</keyword>
<dbReference type="Proteomes" id="UP000291343">
    <property type="component" value="Unassembled WGS sequence"/>
</dbReference>
<dbReference type="InParanoid" id="A0A482WJ49"/>
<protein>
    <recommendedName>
        <fullName evidence="6">OBP47-like domain-containing protein</fullName>
    </recommendedName>
</protein>
<dbReference type="OrthoDB" id="7730192at2759"/>
<dbReference type="SUPFAM" id="SSF47565">
    <property type="entry name" value="Insect pheromone/odorant-binding proteins"/>
    <property type="match status" value="1"/>
</dbReference>
<dbReference type="PANTHER" id="PTHR21066:SF3">
    <property type="entry name" value="IP02236P"/>
    <property type="match status" value="1"/>
</dbReference>
<accession>A0A482WJ49</accession>
<dbReference type="Pfam" id="PF22651">
    <property type="entry name" value="OBP47_like"/>
    <property type="match status" value="1"/>
</dbReference>
<dbReference type="InterPro" id="IPR054577">
    <property type="entry name" value="OBP47-like_dom"/>
</dbReference>
<feature type="region of interest" description="Disordered" evidence="4">
    <location>
        <begin position="65"/>
        <end position="90"/>
    </location>
</feature>
<comment type="caution">
    <text evidence="7">The sequence shown here is derived from an EMBL/GenBank/DDBJ whole genome shotgun (WGS) entry which is preliminary data.</text>
</comment>
<dbReference type="EMBL" id="QKKF02033706">
    <property type="protein sequence ID" value="RZF33559.1"/>
    <property type="molecule type" value="Genomic_DNA"/>
</dbReference>
<evidence type="ECO:0000256" key="1">
    <source>
        <dbReference type="ARBA" id="ARBA00004613"/>
    </source>
</evidence>
<comment type="subcellular location">
    <subcellularLocation>
        <location evidence="1">Secreted</location>
    </subcellularLocation>
</comment>
<dbReference type="PANTHER" id="PTHR21066">
    <property type="entry name" value="ODORANT-BINDING PROTEIN 59A-RELATED"/>
    <property type="match status" value="1"/>
</dbReference>
<evidence type="ECO:0000256" key="3">
    <source>
        <dbReference type="ARBA" id="ARBA00022525"/>
    </source>
</evidence>
<evidence type="ECO:0000256" key="5">
    <source>
        <dbReference type="SAM" id="SignalP"/>
    </source>
</evidence>
<evidence type="ECO:0000259" key="6">
    <source>
        <dbReference type="Pfam" id="PF22651"/>
    </source>
</evidence>
<dbReference type="Gene3D" id="1.10.238.270">
    <property type="match status" value="1"/>
</dbReference>
<dbReference type="GO" id="GO:0005576">
    <property type="term" value="C:extracellular region"/>
    <property type="evidence" value="ECO:0007669"/>
    <property type="project" value="UniProtKB-SubCell"/>
</dbReference>
<evidence type="ECO:0000256" key="4">
    <source>
        <dbReference type="SAM" id="MobiDB-lite"/>
    </source>
</evidence>
<feature type="signal peptide" evidence="5">
    <location>
        <begin position="1"/>
        <end position="25"/>
    </location>
</feature>
<feature type="chain" id="PRO_5019865472" description="OBP47-like domain-containing protein" evidence="5">
    <location>
        <begin position="26"/>
        <end position="261"/>
    </location>
</feature>
<dbReference type="InterPro" id="IPR036728">
    <property type="entry name" value="PBP_GOBP_sf"/>
</dbReference>
<dbReference type="SMR" id="A0A482WJ49"/>
<evidence type="ECO:0000256" key="2">
    <source>
        <dbReference type="ARBA" id="ARBA00008098"/>
    </source>
</evidence>
<comment type="similarity">
    <text evidence="2">Belongs to the PBP/GOBP family.</text>
</comment>